<dbReference type="AlphaFoldDB" id="X0T695"/>
<protein>
    <submittedName>
        <fullName evidence="1">Uncharacterized protein</fullName>
    </submittedName>
</protein>
<dbReference type="EMBL" id="BARS01015283">
    <property type="protein sequence ID" value="GAF88734.1"/>
    <property type="molecule type" value="Genomic_DNA"/>
</dbReference>
<organism evidence="1">
    <name type="scientific">marine sediment metagenome</name>
    <dbReference type="NCBI Taxonomy" id="412755"/>
    <lineage>
        <taxon>unclassified sequences</taxon>
        <taxon>metagenomes</taxon>
        <taxon>ecological metagenomes</taxon>
    </lineage>
</organism>
<name>X0T695_9ZZZZ</name>
<reference evidence="1" key="1">
    <citation type="journal article" date="2014" name="Front. Microbiol.">
        <title>High frequency of phylogenetically diverse reductive dehalogenase-homologous genes in deep subseafloor sedimentary metagenomes.</title>
        <authorList>
            <person name="Kawai M."/>
            <person name="Futagami T."/>
            <person name="Toyoda A."/>
            <person name="Takaki Y."/>
            <person name="Nishi S."/>
            <person name="Hori S."/>
            <person name="Arai W."/>
            <person name="Tsubouchi T."/>
            <person name="Morono Y."/>
            <person name="Uchiyama I."/>
            <person name="Ito T."/>
            <person name="Fujiyama A."/>
            <person name="Inagaki F."/>
            <person name="Takami H."/>
        </authorList>
    </citation>
    <scope>NUCLEOTIDE SEQUENCE</scope>
    <source>
        <strain evidence="1">Expedition CK06-06</strain>
    </source>
</reference>
<comment type="caution">
    <text evidence="1">The sequence shown here is derived from an EMBL/GenBank/DDBJ whole genome shotgun (WGS) entry which is preliminary data.</text>
</comment>
<evidence type="ECO:0000313" key="1">
    <source>
        <dbReference type="EMBL" id="GAF88734.1"/>
    </source>
</evidence>
<sequence length="134" mass="14986">VAIGSEDSDGMPEDLLDAYLDLHKPDKEFLIEPESKDLKIGSIRIPDNIDAGGDLSVSINLGNDYMEELKDIKVTVVIPELGLRKQVGPFDLDDESKKLVLEIPEYVNSGEYVARIVISNDKIRRVKHRIVVVE</sequence>
<accession>X0T695</accession>
<feature type="non-terminal residue" evidence="1">
    <location>
        <position position="1"/>
    </location>
</feature>
<gene>
    <name evidence="1" type="ORF">S01H1_25321</name>
</gene>
<proteinExistence type="predicted"/>